<dbReference type="RefSeq" id="WP_112122007.1">
    <property type="nucleotide sequence ID" value="NZ_CAXSZA010000003.1"/>
</dbReference>
<proteinExistence type="predicted"/>
<dbReference type="NCBIfam" id="NF047498">
    <property type="entry name" value="LIC_12616_fam"/>
    <property type="match status" value="1"/>
</dbReference>
<evidence type="ECO:0000259" key="1">
    <source>
        <dbReference type="Pfam" id="PF23961"/>
    </source>
</evidence>
<feature type="domain" description="Phage neck terminator protein gp12-like" evidence="1">
    <location>
        <begin position="10"/>
        <end position="167"/>
    </location>
</feature>
<dbReference type="InterPro" id="IPR057087">
    <property type="entry name" value="Gp12-like"/>
</dbReference>
<reference evidence="2 3" key="1">
    <citation type="submission" date="2018-02" db="EMBL/GenBank/DDBJ databases">
        <title>Complete genome sequencing of Faecalibacterium prausnitzii strains isolated from the human gut.</title>
        <authorList>
            <person name="Fitzgerald B.C."/>
            <person name="Shkoporov A.N."/>
            <person name="Ross P.R."/>
            <person name="Hill C."/>
        </authorList>
    </citation>
    <scope>NUCLEOTIDE SEQUENCE [LARGE SCALE GENOMIC DNA]</scope>
    <source>
        <strain evidence="2 3">APC924/119</strain>
    </source>
</reference>
<evidence type="ECO:0000313" key="3">
    <source>
        <dbReference type="Proteomes" id="UP000250550"/>
    </source>
</evidence>
<protein>
    <recommendedName>
        <fullName evidence="1">Phage neck terminator protein gp12-like domain-containing protein</fullName>
    </recommendedName>
</protein>
<name>A0A329URM8_9FIRM</name>
<organism evidence="2 3">
    <name type="scientific">Faecalibacterium prausnitzii</name>
    <dbReference type="NCBI Taxonomy" id="853"/>
    <lineage>
        <taxon>Bacteria</taxon>
        <taxon>Bacillati</taxon>
        <taxon>Bacillota</taxon>
        <taxon>Clostridia</taxon>
        <taxon>Eubacteriales</taxon>
        <taxon>Oscillospiraceae</taxon>
        <taxon>Faecalibacterium</taxon>
    </lineage>
</organism>
<evidence type="ECO:0000313" key="2">
    <source>
        <dbReference type="EMBL" id="RAW63791.1"/>
    </source>
</evidence>
<accession>A0A329URM8</accession>
<gene>
    <name evidence="2" type="ORF">C4N21_12790</name>
</gene>
<sequence length="169" mass="18765">MNFRELRNRLISSLWDYIGCPVILSNQVQPEAEPPFCIYTVTAPYIPDGGMGDYEIADVAEGVKISRMEMPSATFSFTFCSQNRTAENGSAVNGEDEAWAVADKAISYFKHAGQDDFLALGVAVVDVGQAQDRTTLLVDEAARRVGFDVQIRYTRIDERETASIEKIKI</sequence>
<comment type="caution">
    <text evidence="2">The sequence shown here is derived from an EMBL/GenBank/DDBJ whole genome shotgun (WGS) entry which is preliminary data.</text>
</comment>
<dbReference type="AlphaFoldDB" id="A0A329URM8"/>
<dbReference type="EMBL" id="PRLF01000024">
    <property type="protein sequence ID" value="RAW63791.1"/>
    <property type="molecule type" value="Genomic_DNA"/>
</dbReference>
<dbReference type="Pfam" id="PF23961">
    <property type="entry name" value="Phage_tail_terminator_9"/>
    <property type="match status" value="1"/>
</dbReference>
<dbReference type="Proteomes" id="UP000250550">
    <property type="component" value="Unassembled WGS sequence"/>
</dbReference>